<feature type="binding site" evidence="5">
    <location>
        <position position="92"/>
    </location>
    <ligand>
        <name>Cu cation</name>
        <dbReference type="ChEBI" id="CHEBI:23378"/>
    </ligand>
</feature>
<proteinExistence type="inferred from homology"/>
<dbReference type="AlphaFoldDB" id="A0A2U8WDV1"/>
<comment type="similarity">
    <text evidence="1">Belongs to the SCO1/2 family.</text>
</comment>
<evidence type="ECO:0000313" key="11">
    <source>
        <dbReference type="Proteomes" id="UP000245926"/>
    </source>
</evidence>
<feature type="domain" description="Cytochrome c" evidence="9">
    <location>
        <begin position="242"/>
        <end position="334"/>
    </location>
</feature>
<evidence type="ECO:0000256" key="5">
    <source>
        <dbReference type="PIRSR" id="PIRSR603782-1"/>
    </source>
</evidence>
<dbReference type="Pfam" id="PF02630">
    <property type="entry name" value="SCO1-SenC"/>
    <property type="match status" value="1"/>
</dbReference>
<gene>
    <name evidence="10" type="ORF">DK389_28420</name>
</gene>
<dbReference type="OrthoDB" id="5296507at2"/>
<evidence type="ECO:0000256" key="7">
    <source>
        <dbReference type="PROSITE-ProRule" id="PRU00433"/>
    </source>
</evidence>
<feature type="binding site" evidence="5">
    <location>
        <position position="88"/>
    </location>
    <ligand>
        <name>Cu cation</name>
        <dbReference type="ChEBI" id="CHEBI:23378"/>
    </ligand>
</feature>
<keyword evidence="2 7" id="KW-0349">Heme</keyword>
<keyword evidence="11" id="KW-1185">Reference proteome</keyword>
<dbReference type="EMBL" id="CP029550">
    <property type="protein sequence ID" value="AWN43721.1"/>
    <property type="molecule type" value="Genomic_DNA"/>
</dbReference>
<dbReference type="PANTHER" id="PTHR12151:SF25">
    <property type="entry name" value="LINALOOL DEHYDRATASE_ISOMERASE DOMAIN-CONTAINING PROTEIN"/>
    <property type="match status" value="1"/>
</dbReference>
<evidence type="ECO:0000256" key="8">
    <source>
        <dbReference type="SAM" id="MobiDB-lite"/>
    </source>
</evidence>
<keyword evidence="6" id="KW-1015">Disulfide bond</keyword>
<evidence type="ECO:0000256" key="1">
    <source>
        <dbReference type="ARBA" id="ARBA00010996"/>
    </source>
</evidence>
<reference evidence="11" key="1">
    <citation type="submission" date="2018-05" db="EMBL/GenBank/DDBJ databases">
        <title>Complete Genome Sequence of Methylobacterium sp. 17SD2-17.</title>
        <authorList>
            <person name="Srinivasan S."/>
        </authorList>
    </citation>
    <scope>NUCLEOTIDE SEQUENCE [LARGE SCALE GENOMIC DNA]</scope>
    <source>
        <strain evidence="11">17SD2-17</strain>
    </source>
</reference>
<evidence type="ECO:0000256" key="2">
    <source>
        <dbReference type="ARBA" id="ARBA00022617"/>
    </source>
</evidence>
<dbReference type="Proteomes" id="UP000245926">
    <property type="component" value="Chromosome"/>
</dbReference>
<dbReference type="Gene3D" id="3.40.30.10">
    <property type="entry name" value="Glutaredoxin"/>
    <property type="match status" value="1"/>
</dbReference>
<keyword evidence="5" id="KW-0186">Copper</keyword>
<organism evidence="10 11">
    <name type="scientific">Methylobacterium durans</name>
    <dbReference type="NCBI Taxonomy" id="2202825"/>
    <lineage>
        <taxon>Bacteria</taxon>
        <taxon>Pseudomonadati</taxon>
        <taxon>Pseudomonadota</taxon>
        <taxon>Alphaproteobacteria</taxon>
        <taxon>Hyphomicrobiales</taxon>
        <taxon>Methylobacteriaceae</taxon>
        <taxon>Methylobacterium</taxon>
    </lineage>
</organism>
<keyword evidence="3 5" id="KW-0479">Metal-binding</keyword>
<dbReference type="PANTHER" id="PTHR12151">
    <property type="entry name" value="ELECTRON TRANSPORT PROTIN SCO1/SENC FAMILY MEMBER"/>
    <property type="match status" value="1"/>
</dbReference>
<dbReference type="SUPFAM" id="SSF46626">
    <property type="entry name" value="Cytochrome c"/>
    <property type="match status" value="1"/>
</dbReference>
<accession>A0A2U8WDV1</accession>
<dbReference type="InterPro" id="IPR003782">
    <property type="entry name" value="SCO1/SenC"/>
</dbReference>
<dbReference type="GO" id="GO:0020037">
    <property type="term" value="F:heme binding"/>
    <property type="evidence" value="ECO:0007669"/>
    <property type="project" value="InterPro"/>
</dbReference>
<feature type="region of interest" description="Disordered" evidence="8">
    <location>
        <begin position="339"/>
        <end position="365"/>
    </location>
</feature>
<evidence type="ECO:0000256" key="4">
    <source>
        <dbReference type="ARBA" id="ARBA00023004"/>
    </source>
</evidence>
<evidence type="ECO:0000256" key="3">
    <source>
        <dbReference type="ARBA" id="ARBA00022723"/>
    </source>
</evidence>
<name>A0A2U8WDV1_9HYPH</name>
<dbReference type="Gene3D" id="1.10.760.10">
    <property type="entry name" value="Cytochrome c-like domain"/>
    <property type="match status" value="1"/>
</dbReference>
<evidence type="ECO:0000313" key="10">
    <source>
        <dbReference type="EMBL" id="AWN43721.1"/>
    </source>
</evidence>
<sequence>MPARDGRRIMARRGARRALRMGAGLGLALLAALPMTLLAGSPSLAGTRWGEGYLPDVALTDQDGQSRRFYSDVLKGRIAVIAFIYTSCRDICPVVTARLTQVQDKLAHDKLAHDKLAHDKGAQDKGAEAAEPVFVAISIDPLTDTPARLKAYADAFGAGPGWTFLTGQPEAIALVRHKLGERSQKLVEHSRTLLLYNDATGEWARDSAFGDLTVLAATIRAMNPAFSAGRTGGAAIGEASLATDLPGQSLFLKTCAACHTIGQGARVGPDLAGIGARRSRDWLTAYITDPQRLRAAGDAAALDLARAFPSVRMPNLALSEADAADVLAYLEARTYAAQEAEKDAEKDAAREASAGDHHHHHHHHH</sequence>
<dbReference type="KEGG" id="mets:DK389_28420"/>
<dbReference type="SUPFAM" id="SSF52833">
    <property type="entry name" value="Thioredoxin-like"/>
    <property type="match status" value="1"/>
</dbReference>
<feature type="compositionally biased region" description="Basic and acidic residues" evidence="8">
    <location>
        <begin position="339"/>
        <end position="356"/>
    </location>
</feature>
<keyword evidence="4 7" id="KW-0408">Iron</keyword>
<dbReference type="InterPro" id="IPR009056">
    <property type="entry name" value="Cyt_c-like_dom"/>
</dbReference>
<dbReference type="GO" id="GO:0009055">
    <property type="term" value="F:electron transfer activity"/>
    <property type="evidence" value="ECO:0007669"/>
    <property type="project" value="InterPro"/>
</dbReference>
<dbReference type="GO" id="GO:0046872">
    <property type="term" value="F:metal ion binding"/>
    <property type="evidence" value="ECO:0007669"/>
    <property type="project" value="UniProtKB-KW"/>
</dbReference>
<protein>
    <submittedName>
        <fullName evidence="10">SCO1/SenC/PrrC family cytochrome c oxidase assembly protein</fullName>
    </submittedName>
</protein>
<dbReference type="InterPro" id="IPR036249">
    <property type="entry name" value="Thioredoxin-like_sf"/>
</dbReference>
<evidence type="ECO:0000259" key="9">
    <source>
        <dbReference type="PROSITE" id="PS51007"/>
    </source>
</evidence>
<dbReference type="InterPro" id="IPR036909">
    <property type="entry name" value="Cyt_c-like_dom_sf"/>
</dbReference>
<dbReference type="CDD" id="cd02968">
    <property type="entry name" value="SCO"/>
    <property type="match status" value="1"/>
</dbReference>
<dbReference type="Pfam" id="PF00034">
    <property type="entry name" value="Cytochrom_C"/>
    <property type="match status" value="1"/>
</dbReference>
<feature type="disulfide bond" description="Redox-active" evidence="6">
    <location>
        <begin position="88"/>
        <end position="92"/>
    </location>
</feature>
<dbReference type="PROSITE" id="PS51007">
    <property type="entry name" value="CYTC"/>
    <property type="match status" value="1"/>
</dbReference>
<evidence type="ECO:0000256" key="6">
    <source>
        <dbReference type="PIRSR" id="PIRSR603782-2"/>
    </source>
</evidence>